<sequence>MAIAPIQNHLIQLFIIFQTSFCPIHLSKKLSNLTQFFQVKSHSSLNSLCNYPKTASKTLTYLSEIKISFDLQF</sequence>
<dbReference type="InParanoid" id="A0A251V9E8"/>
<gene>
    <name evidence="1" type="ORF">HannXRQ_Chr03g0083961</name>
</gene>
<keyword evidence="2" id="KW-1185">Reference proteome</keyword>
<protein>
    <submittedName>
        <fullName evidence="1">Uncharacterized protein</fullName>
    </submittedName>
</protein>
<name>A0A251V9E8_HELAN</name>
<dbReference type="AlphaFoldDB" id="A0A251V9E8"/>
<proteinExistence type="predicted"/>
<reference evidence="2" key="1">
    <citation type="journal article" date="2017" name="Nature">
        <title>The sunflower genome provides insights into oil metabolism, flowering and Asterid evolution.</title>
        <authorList>
            <person name="Badouin H."/>
            <person name="Gouzy J."/>
            <person name="Grassa C.J."/>
            <person name="Murat F."/>
            <person name="Staton S.E."/>
            <person name="Cottret L."/>
            <person name="Lelandais-Briere C."/>
            <person name="Owens G.L."/>
            <person name="Carrere S."/>
            <person name="Mayjonade B."/>
            <person name="Legrand L."/>
            <person name="Gill N."/>
            <person name="Kane N.C."/>
            <person name="Bowers J.E."/>
            <person name="Hubner S."/>
            <person name="Bellec A."/>
            <person name="Berard A."/>
            <person name="Berges H."/>
            <person name="Blanchet N."/>
            <person name="Boniface M.C."/>
            <person name="Brunel D."/>
            <person name="Catrice O."/>
            <person name="Chaidir N."/>
            <person name="Claudel C."/>
            <person name="Donnadieu C."/>
            <person name="Faraut T."/>
            <person name="Fievet G."/>
            <person name="Helmstetter N."/>
            <person name="King M."/>
            <person name="Knapp S.J."/>
            <person name="Lai Z."/>
            <person name="Le Paslier M.C."/>
            <person name="Lippi Y."/>
            <person name="Lorenzon L."/>
            <person name="Mandel J.R."/>
            <person name="Marage G."/>
            <person name="Marchand G."/>
            <person name="Marquand E."/>
            <person name="Bret-Mestries E."/>
            <person name="Morien E."/>
            <person name="Nambeesan S."/>
            <person name="Nguyen T."/>
            <person name="Pegot-Espagnet P."/>
            <person name="Pouilly N."/>
            <person name="Raftis F."/>
            <person name="Sallet E."/>
            <person name="Schiex T."/>
            <person name="Thomas J."/>
            <person name="Vandecasteele C."/>
            <person name="Vares D."/>
            <person name="Vear F."/>
            <person name="Vautrin S."/>
            <person name="Crespi M."/>
            <person name="Mangin B."/>
            <person name="Burke J.M."/>
            <person name="Salse J."/>
            <person name="Munos S."/>
            <person name="Vincourt P."/>
            <person name="Rieseberg L.H."/>
            <person name="Langlade N.B."/>
        </authorList>
    </citation>
    <scope>NUCLEOTIDE SEQUENCE [LARGE SCALE GENOMIC DNA]</scope>
    <source>
        <strain evidence="2">cv. SF193</strain>
    </source>
</reference>
<dbReference type="Proteomes" id="UP000215914">
    <property type="component" value="Chromosome 3"/>
</dbReference>
<dbReference type="EMBL" id="CM007892">
    <property type="protein sequence ID" value="OTG32195.1"/>
    <property type="molecule type" value="Genomic_DNA"/>
</dbReference>
<evidence type="ECO:0000313" key="2">
    <source>
        <dbReference type="Proteomes" id="UP000215914"/>
    </source>
</evidence>
<evidence type="ECO:0000313" key="1">
    <source>
        <dbReference type="EMBL" id="OTG32195.1"/>
    </source>
</evidence>
<organism evidence="1 2">
    <name type="scientific">Helianthus annuus</name>
    <name type="common">Common sunflower</name>
    <dbReference type="NCBI Taxonomy" id="4232"/>
    <lineage>
        <taxon>Eukaryota</taxon>
        <taxon>Viridiplantae</taxon>
        <taxon>Streptophyta</taxon>
        <taxon>Embryophyta</taxon>
        <taxon>Tracheophyta</taxon>
        <taxon>Spermatophyta</taxon>
        <taxon>Magnoliopsida</taxon>
        <taxon>eudicotyledons</taxon>
        <taxon>Gunneridae</taxon>
        <taxon>Pentapetalae</taxon>
        <taxon>asterids</taxon>
        <taxon>campanulids</taxon>
        <taxon>Asterales</taxon>
        <taxon>Asteraceae</taxon>
        <taxon>Asteroideae</taxon>
        <taxon>Heliantheae alliance</taxon>
        <taxon>Heliantheae</taxon>
        <taxon>Helianthus</taxon>
    </lineage>
</organism>
<accession>A0A251V9E8</accession>